<protein>
    <submittedName>
        <fullName evidence="3">Uncharacterized protein</fullName>
    </submittedName>
</protein>
<keyword evidence="2" id="KW-0732">Signal</keyword>
<proteinExistence type="predicted"/>
<comment type="caution">
    <text evidence="3">The sequence shown here is derived from an EMBL/GenBank/DDBJ whole genome shotgun (WGS) entry which is preliminary data.</text>
</comment>
<dbReference type="AlphaFoldDB" id="A0AAW9RA32"/>
<feature type="chain" id="PRO_5043734849" evidence="2">
    <location>
        <begin position="39"/>
        <end position="106"/>
    </location>
</feature>
<dbReference type="EMBL" id="JBBDHC010000021">
    <property type="protein sequence ID" value="MEJ1250483.1"/>
    <property type="molecule type" value="Genomic_DNA"/>
</dbReference>
<feature type="compositionally biased region" description="Low complexity" evidence="1">
    <location>
        <begin position="50"/>
        <end position="60"/>
    </location>
</feature>
<accession>A0AAW9RA32</accession>
<evidence type="ECO:0000313" key="3">
    <source>
        <dbReference type="EMBL" id="MEJ1250483.1"/>
    </source>
</evidence>
<feature type="region of interest" description="Disordered" evidence="1">
    <location>
        <begin position="37"/>
        <end position="77"/>
    </location>
</feature>
<evidence type="ECO:0000256" key="1">
    <source>
        <dbReference type="SAM" id="MobiDB-lite"/>
    </source>
</evidence>
<sequence>MSTTHRMTRKPTLFRRDARRAAGAMAALFALAAQPALAQPPGDAPRRDAAPAADSQPARGSDARAPAVRGQSREEGTRRPIGWAVAMVLIGLALRPDAVAESAEGA</sequence>
<dbReference type="PROSITE" id="PS51318">
    <property type="entry name" value="TAT"/>
    <property type="match status" value="1"/>
</dbReference>
<name>A0AAW9RA32_9GAMM</name>
<gene>
    <name evidence="3" type="ORF">WB794_12460</name>
</gene>
<evidence type="ECO:0000313" key="4">
    <source>
        <dbReference type="Proteomes" id="UP001364472"/>
    </source>
</evidence>
<keyword evidence="4" id="KW-1185">Reference proteome</keyword>
<organism evidence="3 4">
    <name type="scientific">Denitratimonas tolerans</name>
    <dbReference type="NCBI Taxonomy" id="1338420"/>
    <lineage>
        <taxon>Bacteria</taxon>
        <taxon>Pseudomonadati</taxon>
        <taxon>Pseudomonadota</taxon>
        <taxon>Gammaproteobacteria</taxon>
        <taxon>Lysobacterales</taxon>
        <taxon>Lysobacteraceae</taxon>
        <taxon>Denitratimonas</taxon>
    </lineage>
</organism>
<feature type="signal peptide" evidence="2">
    <location>
        <begin position="1"/>
        <end position="38"/>
    </location>
</feature>
<dbReference type="InterPro" id="IPR006311">
    <property type="entry name" value="TAT_signal"/>
</dbReference>
<dbReference type="Proteomes" id="UP001364472">
    <property type="component" value="Unassembled WGS sequence"/>
</dbReference>
<evidence type="ECO:0000256" key="2">
    <source>
        <dbReference type="SAM" id="SignalP"/>
    </source>
</evidence>
<reference evidence="3 4" key="1">
    <citation type="journal article" date="2016" name="Antonie Van Leeuwenhoek">
        <title>Denitratimonas tolerans gen. nov., sp. nov., a denitrifying bacterium isolated from a bioreactor for tannery wastewater treatment.</title>
        <authorList>
            <person name="Han S.I."/>
            <person name="Kim J.O."/>
            <person name="Lee Y.R."/>
            <person name="Ekpeghere K.I."/>
            <person name="Koh S.C."/>
            <person name="Whang K.S."/>
        </authorList>
    </citation>
    <scope>NUCLEOTIDE SEQUENCE [LARGE SCALE GENOMIC DNA]</scope>
    <source>
        <strain evidence="3 4">KACC 17565</strain>
    </source>
</reference>
<dbReference type="RefSeq" id="WP_337336185.1">
    <property type="nucleotide sequence ID" value="NZ_JBBDHC010000021.1"/>
</dbReference>